<name>A0AAF0PZM7_SOLVR</name>
<gene>
    <name evidence="2" type="ORF">MTR67_007143</name>
</gene>
<keyword evidence="3" id="KW-1185">Reference proteome</keyword>
<protein>
    <recommendedName>
        <fullName evidence="4">Retrotransposon gag protein</fullName>
    </recommendedName>
</protein>
<evidence type="ECO:0000313" key="2">
    <source>
        <dbReference type="EMBL" id="WMV13758.1"/>
    </source>
</evidence>
<accession>A0AAF0PZM7</accession>
<organism evidence="2 3">
    <name type="scientific">Solanum verrucosum</name>
    <dbReference type="NCBI Taxonomy" id="315347"/>
    <lineage>
        <taxon>Eukaryota</taxon>
        <taxon>Viridiplantae</taxon>
        <taxon>Streptophyta</taxon>
        <taxon>Embryophyta</taxon>
        <taxon>Tracheophyta</taxon>
        <taxon>Spermatophyta</taxon>
        <taxon>Magnoliopsida</taxon>
        <taxon>eudicotyledons</taxon>
        <taxon>Gunneridae</taxon>
        <taxon>Pentapetalae</taxon>
        <taxon>asterids</taxon>
        <taxon>lamiids</taxon>
        <taxon>Solanales</taxon>
        <taxon>Solanaceae</taxon>
        <taxon>Solanoideae</taxon>
        <taxon>Solaneae</taxon>
        <taxon>Solanum</taxon>
    </lineage>
</organism>
<reference evidence="2" key="1">
    <citation type="submission" date="2023-08" db="EMBL/GenBank/DDBJ databases">
        <title>A de novo genome assembly of Solanum verrucosum Schlechtendal, a Mexican diploid species geographically isolated from the other diploid A-genome species in potato relatives.</title>
        <authorList>
            <person name="Hosaka K."/>
        </authorList>
    </citation>
    <scope>NUCLEOTIDE SEQUENCE</scope>
    <source>
        <tissue evidence="2">Young leaves</tissue>
    </source>
</reference>
<dbReference type="PANTHER" id="PTHR33437">
    <property type="entry name" value="OS06G0361200 PROTEIN"/>
    <property type="match status" value="1"/>
</dbReference>
<dbReference type="EMBL" id="CP133613">
    <property type="protein sequence ID" value="WMV13758.1"/>
    <property type="molecule type" value="Genomic_DNA"/>
</dbReference>
<sequence>MSSTIEKQLASLTKAIEGLAKCAHEQDAKLSKLTNKMDSMIERKSSQAPLKLPKVQDEGESCVKQTKIKEIHIFVEGLIPIDQLKDFIIEAIEDKSESSSKFSPTYVKSYTQRIDNLKMPKGYQPSKLQQFDGKGNPKQHIAHFIETCNDVGTYAREVSLTKACQGEDELVVDFINRWRSLSLNWIKPNTFEELATHAHDMELRMTLREDQQSPVCGPHEDEDIEELQSGGKPASKDDFEESM</sequence>
<proteinExistence type="predicted"/>
<dbReference type="PANTHER" id="PTHR33437:SF4">
    <property type="entry name" value="RETROTRANSPOSON GAG PROTEIN"/>
    <property type="match status" value="1"/>
</dbReference>
<evidence type="ECO:0008006" key="4">
    <source>
        <dbReference type="Google" id="ProtNLM"/>
    </source>
</evidence>
<dbReference type="Proteomes" id="UP001234989">
    <property type="component" value="Chromosome 2"/>
</dbReference>
<evidence type="ECO:0000313" key="3">
    <source>
        <dbReference type="Proteomes" id="UP001234989"/>
    </source>
</evidence>
<evidence type="ECO:0000256" key="1">
    <source>
        <dbReference type="SAM" id="MobiDB-lite"/>
    </source>
</evidence>
<dbReference type="AlphaFoldDB" id="A0AAF0PZM7"/>
<feature type="region of interest" description="Disordered" evidence="1">
    <location>
        <begin position="209"/>
        <end position="243"/>
    </location>
</feature>